<dbReference type="CDD" id="cd18833">
    <property type="entry name" value="GH43_PcXyl-like"/>
    <property type="match status" value="1"/>
</dbReference>
<feature type="domain" description="Beta-xylosidase C-terminal Concanavalin A-like" evidence="5">
    <location>
        <begin position="365"/>
        <end position="586"/>
    </location>
</feature>
<protein>
    <recommendedName>
        <fullName evidence="5">Beta-xylosidase C-terminal Concanavalin A-like domain-containing protein</fullName>
    </recommendedName>
</protein>
<comment type="similarity">
    <text evidence="1">Belongs to the glycosyl hydrolase 43 family.</text>
</comment>
<keyword evidence="4" id="KW-0732">Signal</keyword>
<dbReference type="InterPro" id="IPR006710">
    <property type="entry name" value="Glyco_hydro_43"/>
</dbReference>
<dbReference type="PANTHER" id="PTHR42812">
    <property type="entry name" value="BETA-XYLOSIDASE"/>
    <property type="match status" value="1"/>
</dbReference>
<dbReference type="InterPro" id="IPR023296">
    <property type="entry name" value="Glyco_hydro_beta-prop_sf"/>
</dbReference>
<dbReference type="InterPro" id="IPR041542">
    <property type="entry name" value="GH43_C2"/>
</dbReference>
<feature type="signal peptide" evidence="4">
    <location>
        <begin position="1"/>
        <end position="24"/>
    </location>
</feature>
<keyword evidence="3" id="KW-0326">Glycosidase</keyword>
<dbReference type="SUPFAM" id="SSF75005">
    <property type="entry name" value="Arabinanase/levansucrase/invertase"/>
    <property type="match status" value="1"/>
</dbReference>
<dbReference type="Proteomes" id="UP001430584">
    <property type="component" value="Unassembled WGS sequence"/>
</dbReference>
<dbReference type="InterPro" id="IPR051795">
    <property type="entry name" value="Glycosyl_Hydrlase_43"/>
</dbReference>
<dbReference type="Gene3D" id="2.115.10.20">
    <property type="entry name" value="Glycosyl hydrolase domain, family 43"/>
    <property type="match status" value="1"/>
</dbReference>
<dbReference type="EMBL" id="JAJVCZ030000004">
    <property type="protein sequence ID" value="KAL0261155.1"/>
    <property type="molecule type" value="Genomic_DNA"/>
</dbReference>
<sequence>MDSLLKFHSALTTATLALSAPGHAFPTDTTTNSTYTNPMLPGWHSDPTCIFVASHDSTFFCSASTFLAFPGLPIYASKDLQSWKHMSNAYNRPSQFPDMGDYTEQMNGVFAPTLRHRAGVFYNVVVTVPLAGLIFKTTDPFDDAAWSDPVRFAPASIDADLSWDADGQAWVTYAGIQQSKIDLDTGAVSEPAYVWNGTGGASPEGPHVYARKEEEEEEDDDDDDGWHYYLMIAEGGTELGHSEVIARSRNVSGPYDAYEGNPILTNRGTDEYFQTVGHADLFQDAQGNWWGVALATRSGPDWVNYPMGRETVLFPASWEAGEWPVLQPVRGRMEGWPLPPRSRDLPGGDGPFVGDPDVVDFAPGGELPRNFLHWRFPPEGAFAVAPEEAPDALRLVPSRANLTGGGPDFRPADGITFVGRRQTDTLFDFGVDVRVPDAAAGAEEEEEAGVTAFLTQDQHLDLGVVLLRAYSGNRSTSDLAPHLRFRVTGTGNNEGPAPETVVEPVPEAWLGAGSVRLRVRALNDTHYTFSAGPSDGVGSERIVSQAPATIVSGGTGPFTGTLVGVYATSNGGGGKTPAYISRWRYEGKGQKISDTEIVPSTPK</sequence>
<reference evidence="6 7" key="1">
    <citation type="submission" date="2024-02" db="EMBL/GenBank/DDBJ databases">
        <title>De novo assembly and annotation of 12 fungi associated with fruit tree decline syndrome in Ontario, Canada.</title>
        <authorList>
            <person name="Sulman M."/>
            <person name="Ellouze W."/>
            <person name="Ilyukhin E."/>
        </authorList>
    </citation>
    <scope>NUCLEOTIDE SEQUENCE [LARGE SCALE GENOMIC DNA]</scope>
    <source>
        <strain evidence="6 7">FDS-637</strain>
    </source>
</reference>
<proteinExistence type="inferred from homology"/>
<dbReference type="Gene3D" id="2.60.120.200">
    <property type="match status" value="1"/>
</dbReference>
<evidence type="ECO:0000256" key="1">
    <source>
        <dbReference type="ARBA" id="ARBA00009865"/>
    </source>
</evidence>
<keyword evidence="2" id="KW-0378">Hydrolase</keyword>
<dbReference type="PANTHER" id="PTHR42812:SF17">
    <property type="entry name" value="BETA-XYLOSIDASE C-TERMINAL CONCANAVALIN A-LIKE DOMAIN-CONTAINING PROTEIN-RELATED"/>
    <property type="match status" value="1"/>
</dbReference>
<dbReference type="Pfam" id="PF04616">
    <property type="entry name" value="Glyco_hydro_43"/>
    <property type="match status" value="1"/>
</dbReference>
<evidence type="ECO:0000259" key="5">
    <source>
        <dbReference type="Pfam" id="PF17851"/>
    </source>
</evidence>
<evidence type="ECO:0000313" key="6">
    <source>
        <dbReference type="EMBL" id="KAL0261155.1"/>
    </source>
</evidence>
<dbReference type="InterPro" id="IPR013320">
    <property type="entry name" value="ConA-like_dom_sf"/>
</dbReference>
<gene>
    <name evidence="6" type="ORF">SLS55_004851</name>
</gene>
<dbReference type="RefSeq" id="XP_066634184.1">
    <property type="nucleotide sequence ID" value="XM_066776303.1"/>
</dbReference>
<dbReference type="GeneID" id="92008936"/>
<dbReference type="SUPFAM" id="SSF49899">
    <property type="entry name" value="Concanavalin A-like lectins/glucanases"/>
    <property type="match status" value="1"/>
</dbReference>
<organism evidence="6 7">
    <name type="scientific">Diplodia seriata</name>
    <dbReference type="NCBI Taxonomy" id="420778"/>
    <lineage>
        <taxon>Eukaryota</taxon>
        <taxon>Fungi</taxon>
        <taxon>Dikarya</taxon>
        <taxon>Ascomycota</taxon>
        <taxon>Pezizomycotina</taxon>
        <taxon>Dothideomycetes</taxon>
        <taxon>Dothideomycetes incertae sedis</taxon>
        <taxon>Botryosphaeriales</taxon>
        <taxon>Botryosphaeriaceae</taxon>
        <taxon>Diplodia</taxon>
    </lineage>
</organism>
<evidence type="ECO:0000256" key="3">
    <source>
        <dbReference type="ARBA" id="ARBA00023295"/>
    </source>
</evidence>
<evidence type="ECO:0000313" key="7">
    <source>
        <dbReference type="Proteomes" id="UP001430584"/>
    </source>
</evidence>
<evidence type="ECO:0000256" key="2">
    <source>
        <dbReference type="ARBA" id="ARBA00022801"/>
    </source>
</evidence>
<accession>A0ABR3CKL6</accession>
<name>A0ABR3CKL6_9PEZI</name>
<evidence type="ECO:0000256" key="4">
    <source>
        <dbReference type="SAM" id="SignalP"/>
    </source>
</evidence>
<keyword evidence="7" id="KW-1185">Reference proteome</keyword>
<comment type="caution">
    <text evidence="6">The sequence shown here is derived from an EMBL/GenBank/DDBJ whole genome shotgun (WGS) entry which is preliminary data.</text>
</comment>
<dbReference type="Pfam" id="PF17851">
    <property type="entry name" value="GH43_C2"/>
    <property type="match status" value="1"/>
</dbReference>
<feature type="chain" id="PRO_5046424838" description="Beta-xylosidase C-terminal Concanavalin A-like domain-containing protein" evidence="4">
    <location>
        <begin position="25"/>
        <end position="603"/>
    </location>
</feature>